<dbReference type="EMBL" id="JBHSQO010000052">
    <property type="protein sequence ID" value="MFC6093967.1"/>
    <property type="molecule type" value="Genomic_DNA"/>
</dbReference>
<sequence>MTGSDGSDTVLEAAHRDNRASLAVMRQVPHLADFLRVHRPDGEVLPTEWWIHAGPTDDTYPAMVFGISDDRGYLRWYGDPEDAQVPVGTEYRGDYRTYWHGGVIDQECNVGEEVPVEVVFAAVAQFVATGHRPTCLQWMPQADVPDHRAPVGTDPGNDAMYLATKAALEEDDSAVDTVRNRVFINYAGTGDVQRLIGLMLLAGAETESVPGRAWFLRRDEDADGEDRLVVGLGLGSGALEWVDTSGRFAPAEGGGIDRVGYRLADGGTYLMPTGSAVSRDVVVLVARDYLTHGRRPTSVQWRPVDAKVDPAAVGM</sequence>
<accession>A0ABW1PGP8</accession>
<comment type="caution">
    <text evidence="1">The sequence shown here is derived from an EMBL/GenBank/DDBJ whole genome shotgun (WGS) entry which is preliminary data.</text>
</comment>
<evidence type="ECO:0000313" key="2">
    <source>
        <dbReference type="Proteomes" id="UP001596220"/>
    </source>
</evidence>
<dbReference type="Proteomes" id="UP001596220">
    <property type="component" value="Unassembled WGS sequence"/>
</dbReference>
<protein>
    <submittedName>
        <fullName evidence="1">Imm1 family immunity protein</fullName>
    </submittedName>
</protein>
<dbReference type="InterPro" id="IPR025680">
    <property type="entry name" value="DddI"/>
</dbReference>
<dbReference type="Pfam" id="PF14430">
    <property type="entry name" value="Imm1"/>
    <property type="match status" value="2"/>
</dbReference>
<keyword evidence="2" id="KW-1185">Reference proteome</keyword>
<proteinExistence type="predicted"/>
<dbReference type="RefSeq" id="WP_380641664.1">
    <property type="nucleotide sequence ID" value="NZ_JBHSQO010000052.1"/>
</dbReference>
<evidence type="ECO:0000313" key="1">
    <source>
        <dbReference type="EMBL" id="MFC6093967.1"/>
    </source>
</evidence>
<organism evidence="1 2">
    <name type="scientific">Saccharothrix lopnurensis</name>
    <dbReference type="NCBI Taxonomy" id="1670621"/>
    <lineage>
        <taxon>Bacteria</taxon>
        <taxon>Bacillati</taxon>
        <taxon>Actinomycetota</taxon>
        <taxon>Actinomycetes</taxon>
        <taxon>Pseudonocardiales</taxon>
        <taxon>Pseudonocardiaceae</taxon>
        <taxon>Saccharothrix</taxon>
    </lineage>
</organism>
<reference evidence="2" key="1">
    <citation type="journal article" date="2019" name="Int. J. Syst. Evol. Microbiol.">
        <title>The Global Catalogue of Microorganisms (GCM) 10K type strain sequencing project: providing services to taxonomists for standard genome sequencing and annotation.</title>
        <authorList>
            <consortium name="The Broad Institute Genomics Platform"/>
            <consortium name="The Broad Institute Genome Sequencing Center for Infectious Disease"/>
            <person name="Wu L."/>
            <person name="Ma J."/>
        </authorList>
    </citation>
    <scope>NUCLEOTIDE SEQUENCE [LARGE SCALE GENOMIC DNA]</scope>
    <source>
        <strain evidence="2">CGMCC 4.7246</strain>
    </source>
</reference>
<name>A0ABW1PGP8_9PSEU</name>
<gene>
    <name evidence="1" type="ORF">ACFP3R_32270</name>
</gene>